<name>A0AAD3Y694_NEPGR</name>
<comment type="caution">
    <text evidence="1">The sequence shown here is derived from an EMBL/GenBank/DDBJ whole genome shotgun (WGS) entry which is preliminary data.</text>
</comment>
<keyword evidence="2" id="KW-1185">Reference proteome</keyword>
<evidence type="ECO:0000313" key="2">
    <source>
        <dbReference type="Proteomes" id="UP001279734"/>
    </source>
</evidence>
<organism evidence="1 2">
    <name type="scientific">Nepenthes gracilis</name>
    <name type="common">Slender pitcher plant</name>
    <dbReference type="NCBI Taxonomy" id="150966"/>
    <lineage>
        <taxon>Eukaryota</taxon>
        <taxon>Viridiplantae</taxon>
        <taxon>Streptophyta</taxon>
        <taxon>Embryophyta</taxon>
        <taxon>Tracheophyta</taxon>
        <taxon>Spermatophyta</taxon>
        <taxon>Magnoliopsida</taxon>
        <taxon>eudicotyledons</taxon>
        <taxon>Gunneridae</taxon>
        <taxon>Pentapetalae</taxon>
        <taxon>Caryophyllales</taxon>
        <taxon>Nepenthaceae</taxon>
        <taxon>Nepenthes</taxon>
    </lineage>
</organism>
<dbReference type="Gene3D" id="2.20.28.200">
    <property type="match status" value="1"/>
</dbReference>
<dbReference type="EMBL" id="BSYO01000035">
    <property type="protein sequence ID" value="GMH29070.1"/>
    <property type="molecule type" value="Genomic_DNA"/>
</dbReference>
<dbReference type="AlphaFoldDB" id="A0AAD3Y694"/>
<sequence>MCLKLHLRENILLLYMRDFEVERTGLKETSRRCSSREKLRDTVLDWEDALPPKETDLAEKHCRMADLVLCLGTRGLLSLLGFLPPLLSH</sequence>
<accession>A0AAD3Y694</accession>
<dbReference type="Proteomes" id="UP001279734">
    <property type="component" value="Unassembled WGS sequence"/>
</dbReference>
<reference evidence="1" key="1">
    <citation type="submission" date="2023-05" db="EMBL/GenBank/DDBJ databases">
        <title>Nepenthes gracilis genome sequencing.</title>
        <authorList>
            <person name="Fukushima K."/>
        </authorList>
    </citation>
    <scope>NUCLEOTIDE SEQUENCE</scope>
    <source>
        <strain evidence="1">SING2019-196</strain>
    </source>
</reference>
<dbReference type="SUPFAM" id="SSF52467">
    <property type="entry name" value="DHS-like NAD/FAD-binding domain"/>
    <property type="match status" value="1"/>
</dbReference>
<evidence type="ECO:0000313" key="1">
    <source>
        <dbReference type="EMBL" id="GMH29070.1"/>
    </source>
</evidence>
<protein>
    <submittedName>
        <fullName evidence="1">Uncharacterized protein</fullName>
    </submittedName>
</protein>
<proteinExistence type="predicted"/>
<dbReference type="InterPro" id="IPR029035">
    <property type="entry name" value="DHS-like_NAD/FAD-binding_dom"/>
</dbReference>
<gene>
    <name evidence="1" type="ORF">Nepgr_030913</name>
</gene>